<evidence type="ECO:0000256" key="1">
    <source>
        <dbReference type="ARBA" id="ARBA00006940"/>
    </source>
</evidence>
<reference evidence="7" key="1">
    <citation type="submission" date="2013-12" db="EMBL/GenBank/DDBJ databases">
        <authorList>
            <person name="Genoscope - CEA"/>
        </authorList>
    </citation>
    <scope>NUCLEOTIDE SEQUENCE</scope>
    <source>
        <strain evidence="7">CBS 1993</strain>
    </source>
</reference>
<organism evidence="7 8">
    <name type="scientific">Kuraishia capsulata CBS 1993</name>
    <dbReference type="NCBI Taxonomy" id="1382522"/>
    <lineage>
        <taxon>Eukaryota</taxon>
        <taxon>Fungi</taxon>
        <taxon>Dikarya</taxon>
        <taxon>Ascomycota</taxon>
        <taxon>Saccharomycotina</taxon>
        <taxon>Pichiomycetes</taxon>
        <taxon>Pichiales</taxon>
        <taxon>Pichiaceae</taxon>
        <taxon>Kuraishia</taxon>
    </lineage>
</organism>
<reference evidence="7" key="2">
    <citation type="submission" date="2014-02" db="EMBL/GenBank/DDBJ databases">
        <title>Complete DNA sequence of /Kuraishia capsulata/ illustrates novel genomic features among budding yeasts (/Saccharomycotina/).</title>
        <authorList>
            <person name="Morales L."/>
            <person name="Noel B."/>
            <person name="Porcel B."/>
            <person name="Marcet-Houben M."/>
            <person name="Hullo M-F."/>
            <person name="Sacerdot C."/>
            <person name="Tekaia F."/>
            <person name="Leh-Louis V."/>
            <person name="Despons L."/>
            <person name="Khanna V."/>
            <person name="Aury J-M."/>
            <person name="Barbe V."/>
            <person name="Couloux A."/>
            <person name="Labadie K."/>
            <person name="Pelletier E."/>
            <person name="Souciet J-L."/>
            <person name="Boekhout T."/>
            <person name="Gabaldon T."/>
            <person name="Wincker P."/>
            <person name="Dujon B."/>
        </authorList>
    </citation>
    <scope>NUCLEOTIDE SEQUENCE</scope>
    <source>
        <strain evidence="7">CBS 1993</strain>
    </source>
</reference>
<evidence type="ECO:0000256" key="5">
    <source>
        <dbReference type="ARBA" id="ARBA00023306"/>
    </source>
</evidence>
<keyword evidence="4" id="KW-0833">Ubl conjugation pathway</keyword>
<keyword evidence="5" id="KW-0131">Cell cycle</keyword>
<dbReference type="InterPro" id="IPR008401">
    <property type="entry name" value="Apc13"/>
</dbReference>
<dbReference type="Pfam" id="PF05839">
    <property type="entry name" value="Apc13p"/>
    <property type="match status" value="1"/>
</dbReference>
<dbReference type="AlphaFoldDB" id="W6MLF0"/>
<evidence type="ECO:0000256" key="6">
    <source>
        <dbReference type="SAM" id="MobiDB-lite"/>
    </source>
</evidence>
<proteinExistence type="inferred from homology"/>
<name>W6MLF0_9ASCO</name>
<dbReference type="GO" id="GO:0051301">
    <property type="term" value="P:cell division"/>
    <property type="evidence" value="ECO:0007669"/>
    <property type="project" value="UniProtKB-KW"/>
</dbReference>
<keyword evidence="8" id="KW-1185">Reference proteome</keyword>
<keyword evidence="2" id="KW-0132">Cell division</keyword>
<evidence type="ECO:0000256" key="4">
    <source>
        <dbReference type="ARBA" id="ARBA00022786"/>
    </source>
</evidence>
<evidence type="ECO:0000256" key="3">
    <source>
        <dbReference type="ARBA" id="ARBA00022776"/>
    </source>
</evidence>
<dbReference type="HOGENOM" id="CLU_1428390_0_0_1"/>
<protein>
    <submittedName>
        <fullName evidence="7">Uncharacterized protein</fullName>
    </submittedName>
</protein>
<evidence type="ECO:0000313" key="8">
    <source>
        <dbReference type="Proteomes" id="UP000019384"/>
    </source>
</evidence>
<comment type="similarity">
    <text evidence="1">Belongs to the APC13 family.</text>
</comment>
<keyword evidence="3" id="KW-0498">Mitosis</keyword>
<dbReference type="Proteomes" id="UP000019384">
    <property type="component" value="Unassembled WGS sequence"/>
</dbReference>
<dbReference type="GeneID" id="34520690"/>
<feature type="region of interest" description="Disordered" evidence="6">
    <location>
        <begin position="173"/>
        <end position="201"/>
    </location>
</feature>
<gene>
    <name evidence="7" type="ORF">KUCA_T00003284001</name>
</gene>
<dbReference type="RefSeq" id="XP_022459302.1">
    <property type="nucleotide sequence ID" value="XM_022601683.1"/>
</dbReference>
<dbReference type="EMBL" id="HG793128">
    <property type="protein sequence ID" value="CDK27306.1"/>
    <property type="molecule type" value="Genomic_DNA"/>
</dbReference>
<accession>W6MLF0</accession>
<sequence length="201" mass="22708">MPMDFQFSHIHMSDPSHVLLMEKWVNDPLPFDVIELPKTQWATSDNILQHLINTETEDDDMLQEVGNGLNPGLNRNNKRSKKLLWKDLGLGDFANGGGPDYTFDRTILTHLATTDSEEPKFLPAEAAELDAARENDLMRNRVLQGLERSAEAQGILHSGLDESFNGSIPEINLSTPAFRTRTPMPQPRRSSYQTPDSRIIR</sequence>
<evidence type="ECO:0000256" key="2">
    <source>
        <dbReference type="ARBA" id="ARBA00022618"/>
    </source>
</evidence>
<dbReference type="GO" id="GO:0005680">
    <property type="term" value="C:anaphase-promoting complex"/>
    <property type="evidence" value="ECO:0007669"/>
    <property type="project" value="InterPro"/>
</dbReference>
<dbReference type="OrthoDB" id="4023481at2759"/>
<feature type="compositionally biased region" description="Polar residues" evidence="6">
    <location>
        <begin position="188"/>
        <end position="201"/>
    </location>
</feature>
<evidence type="ECO:0000313" key="7">
    <source>
        <dbReference type="EMBL" id="CDK27306.1"/>
    </source>
</evidence>